<accession>A0A378NGZ4</accession>
<sequence length="51" mass="5852">MRFSVSAGDKREIQAVKFAKKELNLTACKANIMLLPSFFSLLLQWSRGHLR</sequence>
<organism evidence="2 3">
    <name type="scientific">Mannheimia haemolytica</name>
    <name type="common">Pasteurella haemolytica</name>
    <dbReference type="NCBI Taxonomy" id="75985"/>
    <lineage>
        <taxon>Bacteria</taxon>
        <taxon>Pseudomonadati</taxon>
        <taxon>Pseudomonadota</taxon>
        <taxon>Gammaproteobacteria</taxon>
        <taxon>Pasteurellales</taxon>
        <taxon>Pasteurellaceae</taxon>
        <taxon>Mannheimia</taxon>
    </lineage>
</organism>
<dbReference type="EMBL" id="UGPL01000006">
    <property type="protein sequence ID" value="STY67066.1"/>
    <property type="molecule type" value="Genomic_DNA"/>
</dbReference>
<evidence type="ECO:0000313" key="1">
    <source>
        <dbReference type="EMBL" id="STY58975.1"/>
    </source>
</evidence>
<evidence type="ECO:0000313" key="2">
    <source>
        <dbReference type="EMBL" id="STY67066.1"/>
    </source>
</evidence>
<evidence type="ECO:0000313" key="4">
    <source>
        <dbReference type="Proteomes" id="UP000254802"/>
    </source>
</evidence>
<dbReference type="Proteomes" id="UP000254802">
    <property type="component" value="Unassembled WGS sequence"/>
</dbReference>
<gene>
    <name evidence="1" type="ORF">NCTC10638_00112</name>
    <name evidence="2" type="ORF">NCTC9380_02405</name>
</gene>
<name>A0A378NGZ4_MANHA</name>
<proteinExistence type="predicted"/>
<protein>
    <submittedName>
        <fullName evidence="2">Uncharacterized protein</fullName>
    </submittedName>
</protein>
<dbReference type="EMBL" id="UGPN01000002">
    <property type="protein sequence ID" value="STY58975.1"/>
    <property type="molecule type" value="Genomic_DNA"/>
</dbReference>
<dbReference type="AlphaFoldDB" id="A0A378NGZ4"/>
<dbReference type="Proteomes" id="UP000254031">
    <property type="component" value="Unassembled WGS sequence"/>
</dbReference>
<reference evidence="3 4" key="1">
    <citation type="submission" date="2018-06" db="EMBL/GenBank/DDBJ databases">
        <authorList>
            <consortium name="Pathogen Informatics"/>
            <person name="Doyle S."/>
        </authorList>
    </citation>
    <scope>NUCLEOTIDE SEQUENCE [LARGE SCALE GENOMIC DNA]</scope>
    <source>
        <strain evidence="1 4">NCTC10638</strain>
        <strain evidence="2 3">NCTC9380</strain>
    </source>
</reference>
<evidence type="ECO:0000313" key="3">
    <source>
        <dbReference type="Proteomes" id="UP000254031"/>
    </source>
</evidence>